<name>A0A0W0ZIK7_9GAMM</name>
<evidence type="ECO:0000313" key="1">
    <source>
        <dbReference type="EMBL" id="KTD68887.1"/>
    </source>
</evidence>
<protein>
    <submittedName>
        <fullName evidence="1">Uncharacterized protein</fullName>
    </submittedName>
</protein>
<gene>
    <name evidence="1" type="ORF">Lste_2045</name>
</gene>
<dbReference type="AlphaFoldDB" id="A0A0W0ZIK7"/>
<keyword evidence="2" id="KW-1185">Reference proteome</keyword>
<evidence type="ECO:0000313" key="2">
    <source>
        <dbReference type="Proteomes" id="UP000054926"/>
    </source>
</evidence>
<dbReference type="RefSeq" id="WP_237760464.1">
    <property type="nucleotide sequence ID" value="NZ_LNYY01000019.1"/>
</dbReference>
<proteinExistence type="predicted"/>
<dbReference type="PATRIC" id="fig|947033.5.peg.2170"/>
<organism evidence="1 2">
    <name type="scientific">Legionella steelei</name>
    <dbReference type="NCBI Taxonomy" id="947033"/>
    <lineage>
        <taxon>Bacteria</taxon>
        <taxon>Pseudomonadati</taxon>
        <taxon>Pseudomonadota</taxon>
        <taxon>Gammaproteobacteria</taxon>
        <taxon>Legionellales</taxon>
        <taxon>Legionellaceae</taxon>
        <taxon>Legionella</taxon>
    </lineage>
</organism>
<accession>A0A0W0ZIK7</accession>
<sequence>MIIYSTDLDELSLHVRNIYVKKYFVEAINAYRAGSYRAAIILTWITVCIDIIEKIKELAIDNDPQAIIYKEELGKINEKQIDKMISFEKQILDYACEKLELITVIEKKHLERLYQDRNICAHPTFINEGEQFDPLPELAKSYLVQSAKYLLVHRPTVGKAVLDKILELVAGQSFPENEEKAYIVLSSESYLKNARTSLIRNLIICIIKKYFINDGAININLLNKLSCTLKALSRINDQVYSETLKQTLCKVSSKEDSSLKRIFLLVAKINTISDFIEEGINIRLHELIRTMEKSELLEFQVHKAASHIKGCLEMVREKINSFSFLDKIEFLQEADSEFLKEDVIHLFLTSSKFDIAKEIGEKLILPYSHYFNSDDLKKTINGIIENNNEWPINQILHARGMNYIFCEFYKNTKHIENKELWARLWKKILDENVEDNFRAFKILLFGVKNNFN</sequence>
<dbReference type="EMBL" id="LNYY01000019">
    <property type="protein sequence ID" value="KTD68887.1"/>
    <property type="molecule type" value="Genomic_DNA"/>
</dbReference>
<comment type="caution">
    <text evidence="1">The sequence shown here is derived from an EMBL/GenBank/DDBJ whole genome shotgun (WGS) entry which is preliminary data.</text>
</comment>
<dbReference type="Proteomes" id="UP000054926">
    <property type="component" value="Unassembled WGS sequence"/>
</dbReference>
<reference evidence="1 2" key="1">
    <citation type="submission" date="2015-11" db="EMBL/GenBank/DDBJ databases">
        <title>Genomic analysis of 38 Legionella species identifies large and diverse effector repertoires.</title>
        <authorList>
            <person name="Burstein D."/>
            <person name="Amaro F."/>
            <person name="Zusman T."/>
            <person name="Lifshitz Z."/>
            <person name="Cohen O."/>
            <person name="Gilbert J.A."/>
            <person name="Pupko T."/>
            <person name="Shuman H.A."/>
            <person name="Segal G."/>
        </authorList>
    </citation>
    <scope>NUCLEOTIDE SEQUENCE [LARGE SCALE GENOMIC DNA]</scope>
    <source>
        <strain evidence="1 2">IMVS3376</strain>
    </source>
</reference>